<sequence length="92" mass="10998">MKVIVNFNAVRIIVPCTHEEMLVKDLIIEATNRYKKATAKVMQCEQLVHYMNMHREEEKLMKNARLVCAPLSEEILFFVRLYCFEMIYEKAR</sequence>
<accession>A0A3S3PFT2</accession>
<dbReference type="OrthoDB" id="6264899at2759"/>
<dbReference type="InterPro" id="IPR021922">
    <property type="entry name" value="Par3/HAL_N"/>
</dbReference>
<comment type="caution">
    <text evidence="2">The sequence shown here is derived from an EMBL/GenBank/DDBJ whole genome shotgun (WGS) entry which is preliminary data.</text>
</comment>
<evidence type="ECO:0000313" key="3">
    <source>
        <dbReference type="Proteomes" id="UP000285301"/>
    </source>
</evidence>
<organism evidence="2 3">
    <name type="scientific">Dinothrombium tinctorium</name>
    <dbReference type="NCBI Taxonomy" id="1965070"/>
    <lineage>
        <taxon>Eukaryota</taxon>
        <taxon>Metazoa</taxon>
        <taxon>Ecdysozoa</taxon>
        <taxon>Arthropoda</taxon>
        <taxon>Chelicerata</taxon>
        <taxon>Arachnida</taxon>
        <taxon>Acari</taxon>
        <taxon>Acariformes</taxon>
        <taxon>Trombidiformes</taxon>
        <taxon>Prostigmata</taxon>
        <taxon>Anystina</taxon>
        <taxon>Parasitengona</taxon>
        <taxon>Trombidioidea</taxon>
        <taxon>Trombidiidae</taxon>
        <taxon>Dinothrombium</taxon>
    </lineage>
</organism>
<reference evidence="2 3" key="1">
    <citation type="journal article" date="2018" name="Gigascience">
        <title>Genomes of trombidid mites reveal novel predicted allergens and laterally-transferred genes associated with secondary metabolism.</title>
        <authorList>
            <person name="Dong X."/>
            <person name="Chaisiri K."/>
            <person name="Xia D."/>
            <person name="Armstrong S.D."/>
            <person name="Fang Y."/>
            <person name="Donnelly M.J."/>
            <person name="Kadowaki T."/>
            <person name="McGarry J.W."/>
            <person name="Darby A.C."/>
            <person name="Makepeace B.L."/>
        </authorList>
    </citation>
    <scope>NUCLEOTIDE SEQUENCE [LARGE SCALE GENOMIC DNA]</scope>
    <source>
        <strain evidence="2">UoL-WK</strain>
    </source>
</reference>
<dbReference type="AlphaFoldDB" id="A0A3S3PFT2"/>
<keyword evidence="3" id="KW-1185">Reference proteome</keyword>
<evidence type="ECO:0000313" key="2">
    <source>
        <dbReference type="EMBL" id="RWS08789.1"/>
    </source>
</evidence>
<name>A0A3S3PFT2_9ACAR</name>
<dbReference type="Pfam" id="PF12053">
    <property type="entry name" value="Par3_HAL_N_term"/>
    <property type="match status" value="1"/>
</dbReference>
<protein>
    <submittedName>
        <fullName evidence="2">Partitioning defective 3-like protein</fullName>
    </submittedName>
</protein>
<dbReference type="Proteomes" id="UP000285301">
    <property type="component" value="Unassembled WGS sequence"/>
</dbReference>
<proteinExistence type="predicted"/>
<dbReference type="Gene3D" id="3.10.20.90">
    <property type="entry name" value="Phosphatidylinositol 3-kinase Catalytic Subunit, Chain A, domain 1"/>
    <property type="match status" value="1"/>
</dbReference>
<feature type="domain" description="Par3/HAL N-terminal" evidence="1">
    <location>
        <begin position="1"/>
        <end position="53"/>
    </location>
</feature>
<evidence type="ECO:0000259" key="1">
    <source>
        <dbReference type="Pfam" id="PF12053"/>
    </source>
</evidence>
<gene>
    <name evidence="2" type="ORF">B4U79_12870</name>
</gene>
<dbReference type="EMBL" id="NCKU01002784">
    <property type="protein sequence ID" value="RWS08789.1"/>
    <property type="molecule type" value="Genomic_DNA"/>
</dbReference>